<dbReference type="GO" id="GO:0003677">
    <property type="term" value="F:DNA binding"/>
    <property type="evidence" value="ECO:0007669"/>
    <property type="project" value="TreeGrafter"/>
</dbReference>
<organism evidence="7 8">
    <name type="scientific">Euplotes crassus</name>
    <dbReference type="NCBI Taxonomy" id="5936"/>
    <lineage>
        <taxon>Eukaryota</taxon>
        <taxon>Sar</taxon>
        <taxon>Alveolata</taxon>
        <taxon>Ciliophora</taxon>
        <taxon>Intramacronucleata</taxon>
        <taxon>Spirotrichea</taxon>
        <taxon>Hypotrichia</taxon>
        <taxon>Euplotida</taxon>
        <taxon>Euplotidae</taxon>
        <taxon>Moneuplotes</taxon>
    </lineage>
</organism>
<dbReference type="PANTHER" id="PTHR11455:SF22">
    <property type="entry name" value="CRYPTOCHROME DASH"/>
    <property type="match status" value="1"/>
</dbReference>
<dbReference type="AlphaFoldDB" id="A0AAD1Y6F8"/>
<dbReference type="InterPro" id="IPR002081">
    <property type="entry name" value="Cryptochrome/DNA_photolyase_1"/>
</dbReference>
<dbReference type="Gene3D" id="1.25.40.80">
    <property type="match status" value="1"/>
</dbReference>
<keyword evidence="2 4" id="KW-0285">Flavoprotein</keyword>
<evidence type="ECO:0000256" key="5">
    <source>
        <dbReference type="SAM" id="MobiDB-lite"/>
    </source>
</evidence>
<proteinExistence type="inferred from homology"/>
<evidence type="ECO:0000256" key="3">
    <source>
        <dbReference type="ARBA" id="ARBA00022827"/>
    </source>
</evidence>
<evidence type="ECO:0000256" key="2">
    <source>
        <dbReference type="ARBA" id="ARBA00022630"/>
    </source>
</evidence>
<evidence type="ECO:0000259" key="6">
    <source>
        <dbReference type="Pfam" id="PF03441"/>
    </source>
</evidence>
<evidence type="ECO:0000313" key="7">
    <source>
        <dbReference type="EMBL" id="CAI2385650.1"/>
    </source>
</evidence>
<keyword evidence="8" id="KW-1185">Reference proteome</keyword>
<feature type="region of interest" description="Disordered" evidence="5">
    <location>
        <begin position="290"/>
        <end position="316"/>
    </location>
</feature>
<accession>A0AAD1Y6F8</accession>
<dbReference type="PANTHER" id="PTHR11455">
    <property type="entry name" value="CRYPTOCHROME"/>
    <property type="match status" value="1"/>
</dbReference>
<keyword evidence="3 4" id="KW-0274">FAD</keyword>
<dbReference type="GO" id="GO:0000719">
    <property type="term" value="P:photoreactive repair"/>
    <property type="evidence" value="ECO:0007669"/>
    <property type="project" value="TreeGrafter"/>
</dbReference>
<feature type="domain" description="Cryptochrome/DNA photolyase FAD-binding" evidence="6">
    <location>
        <begin position="188"/>
        <end position="241"/>
    </location>
</feature>
<dbReference type="Proteomes" id="UP001295684">
    <property type="component" value="Unassembled WGS sequence"/>
</dbReference>
<feature type="binding site" evidence="4">
    <location>
        <position position="15"/>
    </location>
    <ligand>
        <name>FAD</name>
        <dbReference type="ChEBI" id="CHEBI:57692"/>
    </ligand>
</feature>
<gene>
    <name evidence="7" type="ORF">ECRASSUSDP1_LOCUS27230</name>
</gene>
<feature type="domain" description="Cryptochrome/DNA photolyase FAD-binding" evidence="6">
    <location>
        <begin position="66"/>
        <end position="143"/>
    </location>
</feature>
<evidence type="ECO:0000256" key="1">
    <source>
        <dbReference type="ARBA" id="ARBA00005862"/>
    </source>
</evidence>
<dbReference type="InterPro" id="IPR036134">
    <property type="entry name" value="Crypto/Photolyase_FAD-like_sf"/>
</dbReference>
<protein>
    <recommendedName>
        <fullName evidence="6">Cryptochrome/DNA photolyase FAD-binding domain-containing protein</fullName>
    </recommendedName>
</protein>
<dbReference type="Gene3D" id="1.10.579.10">
    <property type="entry name" value="DNA Cyclobutane Dipyrimidine Photolyase, subunit A, domain 3"/>
    <property type="match status" value="2"/>
</dbReference>
<dbReference type="InterPro" id="IPR005101">
    <property type="entry name" value="Cryptochr/Photolyase_FAD-bd"/>
</dbReference>
<dbReference type="Pfam" id="PF03441">
    <property type="entry name" value="FAD_binding_7"/>
    <property type="match status" value="2"/>
</dbReference>
<dbReference type="SUPFAM" id="SSF48173">
    <property type="entry name" value="Cryptochrome/photolyase FAD-binding domain"/>
    <property type="match status" value="2"/>
</dbReference>
<comment type="caution">
    <text evidence="7">The sequence shown here is derived from an EMBL/GenBank/DDBJ whole genome shotgun (WGS) entry which is preliminary data.</text>
</comment>
<dbReference type="GO" id="GO:0071949">
    <property type="term" value="F:FAD binding"/>
    <property type="evidence" value="ECO:0007669"/>
    <property type="project" value="TreeGrafter"/>
</dbReference>
<reference evidence="7" key="1">
    <citation type="submission" date="2023-07" db="EMBL/GenBank/DDBJ databases">
        <authorList>
            <consortium name="AG Swart"/>
            <person name="Singh M."/>
            <person name="Singh A."/>
            <person name="Seah K."/>
            <person name="Emmerich C."/>
        </authorList>
    </citation>
    <scope>NUCLEOTIDE SEQUENCE</scope>
    <source>
        <strain evidence="7">DP1</strain>
    </source>
</reference>
<comment type="similarity">
    <text evidence="1">Belongs to the DNA photolyase class-1 family.</text>
</comment>
<name>A0AAD1Y6F8_EUPCR</name>
<sequence length="316" mass="37018">MEYLWDKDIISRHHYSKTSFFMNGDCSPKLTAWTAIGAISPRRVFLEILKYENKNGSSEQTECVKREMLWKDYFVFWALKHHKVYFDAEYGIYNRSHYEWQTDPEIIKRVKEGKTGMPIIDALVRDFNESGNMSYKAKMIFAITFQVTSDKIGGREPNFLRRGCLTMNHVRLLESDIKVQVLVQAGSLNHDPKGEYIKAFVEELRYVPEEYVHDPWRMPIYLQKESSCVLGKDYPKPIPCLRYTKETKGSNVDRTKTSKKGSKILFDNTQSSLLTFIQVTKEKEKYMQQKELEKAKSSKPLRDITEVDKENIEKSS</sequence>
<evidence type="ECO:0000256" key="4">
    <source>
        <dbReference type="PIRSR" id="PIRSR602081-1"/>
    </source>
</evidence>
<dbReference type="EMBL" id="CAMPGE010028095">
    <property type="protein sequence ID" value="CAI2385650.1"/>
    <property type="molecule type" value="Genomic_DNA"/>
</dbReference>
<evidence type="ECO:0000313" key="8">
    <source>
        <dbReference type="Proteomes" id="UP001295684"/>
    </source>
</evidence>
<dbReference type="GO" id="GO:0003904">
    <property type="term" value="F:deoxyribodipyrimidine photo-lyase activity"/>
    <property type="evidence" value="ECO:0007669"/>
    <property type="project" value="TreeGrafter"/>
</dbReference>
<comment type="cofactor">
    <cofactor evidence="4">
        <name>FAD</name>
        <dbReference type="ChEBI" id="CHEBI:57692"/>
    </cofactor>
    <text evidence="4">Binds 1 FAD per subunit.</text>
</comment>